<dbReference type="Pfam" id="PF13439">
    <property type="entry name" value="Glyco_transf_4"/>
    <property type="match status" value="1"/>
</dbReference>
<dbReference type="RefSeq" id="WP_057318969.1">
    <property type="nucleotide sequence ID" value="NZ_CYXP01000002.1"/>
</dbReference>
<dbReference type="PANTHER" id="PTHR12526:SF630">
    <property type="entry name" value="GLYCOSYLTRANSFERASE"/>
    <property type="match status" value="1"/>
</dbReference>
<dbReference type="PANTHER" id="PTHR12526">
    <property type="entry name" value="GLYCOSYLTRANSFERASE"/>
    <property type="match status" value="1"/>
</dbReference>
<organism evidence="1 2">
    <name type="scientific">Parabacteroides distasonis</name>
    <dbReference type="NCBI Taxonomy" id="823"/>
    <lineage>
        <taxon>Bacteria</taxon>
        <taxon>Pseudomonadati</taxon>
        <taxon>Bacteroidota</taxon>
        <taxon>Bacteroidia</taxon>
        <taxon>Bacteroidales</taxon>
        <taxon>Tannerellaceae</taxon>
        <taxon>Parabacteroides</taxon>
    </lineage>
</organism>
<dbReference type="InterPro" id="IPR028098">
    <property type="entry name" value="Glyco_trans_4-like_N"/>
</dbReference>
<keyword evidence="1" id="KW-0808">Transferase</keyword>
<proteinExistence type="predicted"/>
<dbReference type="EMBL" id="CYXP01000002">
    <property type="protein sequence ID" value="CUM91778.1"/>
    <property type="molecule type" value="Genomic_DNA"/>
</dbReference>
<evidence type="ECO:0000313" key="2">
    <source>
        <dbReference type="Proteomes" id="UP000095591"/>
    </source>
</evidence>
<dbReference type="EC" id="2.4.1.11" evidence="1"/>
<keyword evidence="1" id="KW-0328">Glycosyltransferase</keyword>
<dbReference type="GO" id="GO:0004373">
    <property type="term" value="F:alpha-1,4-glucan glucosyltransferase (UDP-glucose donor) activity"/>
    <property type="evidence" value="ECO:0007669"/>
    <property type="project" value="UniProtKB-EC"/>
</dbReference>
<dbReference type="Gene3D" id="3.40.50.2000">
    <property type="entry name" value="Glycogen Phosphorylase B"/>
    <property type="match status" value="2"/>
</dbReference>
<dbReference type="InterPro" id="IPR001296">
    <property type="entry name" value="Glyco_trans_1"/>
</dbReference>
<dbReference type="Pfam" id="PF00534">
    <property type="entry name" value="Glycos_transf_1"/>
    <property type="match status" value="1"/>
</dbReference>
<gene>
    <name evidence="1" type="ORF">ERS852429_01096</name>
</gene>
<name>A0A174L7V8_PARDI</name>
<accession>A0A174L7V8</accession>
<dbReference type="AlphaFoldDB" id="A0A174L7V8"/>
<dbReference type="SUPFAM" id="SSF53756">
    <property type="entry name" value="UDP-Glycosyltransferase/glycogen phosphorylase"/>
    <property type="match status" value="1"/>
</dbReference>
<reference evidence="1 2" key="1">
    <citation type="submission" date="2015-09" db="EMBL/GenBank/DDBJ databases">
        <authorList>
            <consortium name="Pathogen Informatics"/>
        </authorList>
    </citation>
    <scope>NUCLEOTIDE SEQUENCE [LARGE SCALE GENOMIC DNA]</scope>
    <source>
        <strain evidence="1 2">2789STDY5608872</strain>
    </source>
</reference>
<protein>
    <submittedName>
        <fullName evidence="1">Glycogen synthase</fullName>
        <ecNumber evidence="1">2.4.1.11</ecNumber>
    </submittedName>
</protein>
<dbReference type="CDD" id="cd03801">
    <property type="entry name" value="GT4_PimA-like"/>
    <property type="match status" value="1"/>
</dbReference>
<dbReference type="Proteomes" id="UP000095591">
    <property type="component" value="Unassembled WGS sequence"/>
</dbReference>
<evidence type="ECO:0000313" key="1">
    <source>
        <dbReference type="EMBL" id="CUM91778.1"/>
    </source>
</evidence>
<sequence length="383" mass="43522">MFIALISRGVPSKRDPQWGCFEKDQAEALAAAGHKVVVISVDTRFRFYWRKLGISHYYTNGIHYYDCFIVPGVIIRKFFGKRLHILLVSIQLQRLFRRIVREYGRPDIIYSHYLTYSCAALSLKDKYHLPLVAIEHWSQLDKDVLSDYAVWLGNLTYPKCDAIISVSDSLRRRLLQHFQIDSIVVHNMVGVEFCESYSRGSLDGKVRYVSTGSLIYRKGFDLLISAFDRLKLPSDKWELTIIGEGKERANLECQINQVGLSNNIHLVGRMGKNEIAKILSSSDVFIFPSRSENFSVAVLEALCLGMPVIASICGGIKECVNSSNGLLFPVEDIGALSIAINTMYENCHQYDRKKIMTDNCARFTPSVIARQLTDVFNEVVIKK</sequence>